<reference evidence="1 2" key="1">
    <citation type="journal article" date="2014" name="Nat. Commun.">
        <title>Molecular traces of alternative social organization in a termite genome.</title>
        <authorList>
            <person name="Terrapon N."/>
            <person name="Li C."/>
            <person name="Robertson H.M."/>
            <person name="Ji L."/>
            <person name="Meng X."/>
            <person name="Booth W."/>
            <person name="Chen Z."/>
            <person name="Childers C.P."/>
            <person name="Glastad K.M."/>
            <person name="Gokhale K."/>
            <person name="Gowin J."/>
            <person name="Gronenberg W."/>
            <person name="Hermansen R.A."/>
            <person name="Hu H."/>
            <person name="Hunt B.G."/>
            <person name="Huylmans A.K."/>
            <person name="Khalil S.M."/>
            <person name="Mitchell R.D."/>
            <person name="Munoz-Torres M.C."/>
            <person name="Mustard J.A."/>
            <person name="Pan H."/>
            <person name="Reese J.T."/>
            <person name="Scharf M.E."/>
            <person name="Sun F."/>
            <person name="Vogel H."/>
            <person name="Xiao J."/>
            <person name="Yang W."/>
            <person name="Yang Z."/>
            <person name="Yang Z."/>
            <person name="Zhou J."/>
            <person name="Zhu J."/>
            <person name="Brent C.S."/>
            <person name="Elsik C.G."/>
            <person name="Goodisman M.A."/>
            <person name="Liberles D.A."/>
            <person name="Roe R.M."/>
            <person name="Vargo E.L."/>
            <person name="Vilcinskas A."/>
            <person name="Wang J."/>
            <person name="Bornberg-Bauer E."/>
            <person name="Korb J."/>
            <person name="Zhang G."/>
            <person name="Liebig J."/>
        </authorList>
    </citation>
    <scope>NUCLEOTIDE SEQUENCE [LARGE SCALE GENOMIC DNA]</scope>
    <source>
        <tissue evidence="1">Whole organism</tissue>
    </source>
</reference>
<dbReference type="AlphaFoldDB" id="A0A067QTB6"/>
<dbReference type="Proteomes" id="UP000027135">
    <property type="component" value="Unassembled WGS sequence"/>
</dbReference>
<dbReference type="InParanoid" id="A0A067QTB6"/>
<name>A0A067QTB6_ZOONE</name>
<proteinExistence type="predicted"/>
<sequence length="100" mass="11476">MGLRILPRLMFVYQFTPLLHTYISFRVVVAFGAWVSGLIWDPSPDEHAARRQGILRGGVQDEQWPPVEGCVDDYYMSAWHINRHTQIATEQPLIIKLGTP</sequence>
<evidence type="ECO:0000313" key="2">
    <source>
        <dbReference type="Proteomes" id="UP000027135"/>
    </source>
</evidence>
<organism evidence="1 2">
    <name type="scientific">Zootermopsis nevadensis</name>
    <name type="common">Dampwood termite</name>
    <dbReference type="NCBI Taxonomy" id="136037"/>
    <lineage>
        <taxon>Eukaryota</taxon>
        <taxon>Metazoa</taxon>
        <taxon>Ecdysozoa</taxon>
        <taxon>Arthropoda</taxon>
        <taxon>Hexapoda</taxon>
        <taxon>Insecta</taxon>
        <taxon>Pterygota</taxon>
        <taxon>Neoptera</taxon>
        <taxon>Polyneoptera</taxon>
        <taxon>Dictyoptera</taxon>
        <taxon>Blattodea</taxon>
        <taxon>Blattoidea</taxon>
        <taxon>Termitoidae</taxon>
        <taxon>Termopsidae</taxon>
        <taxon>Zootermopsis</taxon>
    </lineage>
</organism>
<protein>
    <submittedName>
        <fullName evidence="1">Uncharacterized protein</fullName>
    </submittedName>
</protein>
<evidence type="ECO:0000313" key="1">
    <source>
        <dbReference type="EMBL" id="KDR08746.1"/>
    </source>
</evidence>
<accession>A0A067QTB6</accession>
<keyword evidence="2" id="KW-1185">Reference proteome</keyword>
<gene>
    <name evidence="1" type="ORF">L798_01482</name>
</gene>
<dbReference type="EMBL" id="KK853301">
    <property type="protein sequence ID" value="KDR08746.1"/>
    <property type="molecule type" value="Genomic_DNA"/>
</dbReference>